<protein>
    <submittedName>
        <fullName evidence="2">Uncharacterized protein</fullName>
    </submittedName>
</protein>
<proteinExistence type="predicted"/>
<dbReference type="Proteomes" id="UP001465755">
    <property type="component" value="Unassembled WGS sequence"/>
</dbReference>
<accession>A0AAW1NTA0</accession>
<gene>
    <name evidence="2" type="ORF">WJX73_009775</name>
</gene>
<feature type="region of interest" description="Disordered" evidence="1">
    <location>
        <begin position="36"/>
        <end position="57"/>
    </location>
</feature>
<organism evidence="2 3">
    <name type="scientific">Symbiochloris irregularis</name>
    <dbReference type="NCBI Taxonomy" id="706552"/>
    <lineage>
        <taxon>Eukaryota</taxon>
        <taxon>Viridiplantae</taxon>
        <taxon>Chlorophyta</taxon>
        <taxon>core chlorophytes</taxon>
        <taxon>Trebouxiophyceae</taxon>
        <taxon>Trebouxiales</taxon>
        <taxon>Trebouxiaceae</taxon>
        <taxon>Symbiochloris</taxon>
    </lineage>
</organism>
<dbReference type="EMBL" id="JALJOQ010000149">
    <property type="protein sequence ID" value="KAK9793505.1"/>
    <property type="molecule type" value="Genomic_DNA"/>
</dbReference>
<evidence type="ECO:0000313" key="3">
    <source>
        <dbReference type="Proteomes" id="UP001465755"/>
    </source>
</evidence>
<reference evidence="2 3" key="1">
    <citation type="journal article" date="2024" name="Nat. Commun.">
        <title>Phylogenomics reveals the evolutionary origins of lichenization in chlorophyte algae.</title>
        <authorList>
            <person name="Puginier C."/>
            <person name="Libourel C."/>
            <person name="Otte J."/>
            <person name="Skaloud P."/>
            <person name="Haon M."/>
            <person name="Grisel S."/>
            <person name="Petersen M."/>
            <person name="Berrin J.G."/>
            <person name="Delaux P.M."/>
            <person name="Dal Grande F."/>
            <person name="Keller J."/>
        </authorList>
    </citation>
    <scope>NUCLEOTIDE SEQUENCE [LARGE SCALE GENOMIC DNA]</scope>
    <source>
        <strain evidence="2 3">SAG 2036</strain>
    </source>
</reference>
<keyword evidence="3" id="KW-1185">Reference proteome</keyword>
<sequence length="89" mass="9387">MNVKLAALVGANWRTSRSTAFALEFLGVNFAASAESEQPSTAGFNAEPASEEFPLRRNSTVPACTRAQSVSLPLCSARGQLTVVQSQQG</sequence>
<name>A0AAW1NTA0_9CHLO</name>
<evidence type="ECO:0000256" key="1">
    <source>
        <dbReference type="SAM" id="MobiDB-lite"/>
    </source>
</evidence>
<evidence type="ECO:0000313" key="2">
    <source>
        <dbReference type="EMBL" id="KAK9793505.1"/>
    </source>
</evidence>
<comment type="caution">
    <text evidence="2">The sequence shown here is derived from an EMBL/GenBank/DDBJ whole genome shotgun (WGS) entry which is preliminary data.</text>
</comment>
<dbReference type="AlphaFoldDB" id="A0AAW1NTA0"/>